<protein>
    <recommendedName>
        <fullName evidence="1">RPAP1 N-terminal domain-containing protein</fullName>
    </recommendedName>
</protein>
<comment type="caution">
    <text evidence="2">The sequence shown here is derived from an EMBL/GenBank/DDBJ whole genome shotgun (WGS) entry which is preliminary data.</text>
</comment>
<dbReference type="InterPro" id="IPR013930">
    <property type="entry name" value="RPAP1_N"/>
</dbReference>
<gene>
    <name evidence="2" type="ORF">SMN809_LOCUS50572</name>
</gene>
<organism evidence="2 3">
    <name type="scientific">Rotaria magnacalcarata</name>
    <dbReference type="NCBI Taxonomy" id="392030"/>
    <lineage>
        <taxon>Eukaryota</taxon>
        <taxon>Metazoa</taxon>
        <taxon>Spiralia</taxon>
        <taxon>Gnathifera</taxon>
        <taxon>Rotifera</taxon>
        <taxon>Eurotatoria</taxon>
        <taxon>Bdelloidea</taxon>
        <taxon>Philodinida</taxon>
        <taxon>Philodinidae</taxon>
        <taxon>Rotaria</taxon>
    </lineage>
</organism>
<dbReference type="AlphaFoldDB" id="A0A8S3BZX7"/>
<dbReference type="Proteomes" id="UP000676336">
    <property type="component" value="Unassembled WGS sequence"/>
</dbReference>
<feature type="domain" description="RPAP1 N-terminal" evidence="1">
    <location>
        <begin position="26"/>
        <end position="55"/>
    </location>
</feature>
<evidence type="ECO:0000259" key="1">
    <source>
        <dbReference type="Pfam" id="PF08621"/>
    </source>
</evidence>
<sequence length="55" mass="6341">MNQEISCSRLLTGIGLGEVTGERELQRIHDENIDRLKSMDEKEILDEKEKLLNSL</sequence>
<evidence type="ECO:0000313" key="2">
    <source>
        <dbReference type="EMBL" id="CAF4875832.1"/>
    </source>
</evidence>
<reference evidence="2" key="1">
    <citation type="submission" date="2021-02" db="EMBL/GenBank/DDBJ databases">
        <authorList>
            <person name="Nowell W R."/>
        </authorList>
    </citation>
    <scope>NUCLEOTIDE SEQUENCE</scope>
</reference>
<proteinExistence type="predicted"/>
<name>A0A8S3BZX7_9BILA</name>
<evidence type="ECO:0000313" key="3">
    <source>
        <dbReference type="Proteomes" id="UP000676336"/>
    </source>
</evidence>
<dbReference type="Pfam" id="PF08621">
    <property type="entry name" value="RPAP1_N"/>
    <property type="match status" value="1"/>
</dbReference>
<accession>A0A8S3BZX7</accession>
<feature type="non-terminal residue" evidence="2">
    <location>
        <position position="55"/>
    </location>
</feature>
<dbReference type="EMBL" id="CAJOBI010167506">
    <property type="protein sequence ID" value="CAF4875832.1"/>
    <property type="molecule type" value="Genomic_DNA"/>
</dbReference>